<dbReference type="RefSeq" id="WP_226587278.1">
    <property type="nucleotide sequence ID" value="NZ_BLAY01000107.1"/>
</dbReference>
<evidence type="ECO:0000313" key="1">
    <source>
        <dbReference type="EMBL" id="GET41057.1"/>
    </source>
</evidence>
<protein>
    <submittedName>
        <fullName evidence="1">Uncharacterized protein</fullName>
    </submittedName>
</protein>
<reference evidence="1" key="1">
    <citation type="submission" date="2019-10" db="EMBL/GenBank/DDBJ databases">
        <title>Draft genome sequece of Microseira wollei NIES-4236.</title>
        <authorList>
            <person name="Yamaguchi H."/>
            <person name="Suzuki S."/>
            <person name="Kawachi M."/>
        </authorList>
    </citation>
    <scope>NUCLEOTIDE SEQUENCE</scope>
    <source>
        <strain evidence="1">NIES-4236</strain>
    </source>
</reference>
<proteinExistence type="predicted"/>
<organism evidence="1 2">
    <name type="scientific">Microseira wollei NIES-4236</name>
    <dbReference type="NCBI Taxonomy" id="2530354"/>
    <lineage>
        <taxon>Bacteria</taxon>
        <taxon>Bacillati</taxon>
        <taxon>Cyanobacteriota</taxon>
        <taxon>Cyanophyceae</taxon>
        <taxon>Oscillatoriophycideae</taxon>
        <taxon>Aerosakkonematales</taxon>
        <taxon>Aerosakkonemataceae</taxon>
        <taxon>Microseira</taxon>
    </lineage>
</organism>
<keyword evidence="2" id="KW-1185">Reference proteome</keyword>
<name>A0AAV3XDQ7_9CYAN</name>
<dbReference type="Proteomes" id="UP001050975">
    <property type="component" value="Unassembled WGS sequence"/>
</dbReference>
<gene>
    <name evidence="1" type="ORF">MiSe_58690</name>
</gene>
<accession>A0AAV3XDQ7</accession>
<sequence>MVEPMAGFLSDRPQGYHQALSDFGVLQLLSRIENYSDRDFDAERMCLKAP</sequence>
<dbReference type="EMBL" id="BLAY01000107">
    <property type="protein sequence ID" value="GET41057.1"/>
    <property type="molecule type" value="Genomic_DNA"/>
</dbReference>
<dbReference type="AlphaFoldDB" id="A0AAV3XDQ7"/>
<evidence type="ECO:0000313" key="2">
    <source>
        <dbReference type="Proteomes" id="UP001050975"/>
    </source>
</evidence>
<comment type="caution">
    <text evidence="1">The sequence shown here is derived from an EMBL/GenBank/DDBJ whole genome shotgun (WGS) entry which is preliminary data.</text>
</comment>